<sequence length="64" mass="7466">MQERVAIALNFSKDNKQELEKVLSYYKGQPSKLKAAQFLIANMPYHYTYVGWEIDTLKQLKKGV</sequence>
<reference evidence="1" key="1">
    <citation type="journal article" date="2013" name="Environ. Microbiol.">
        <title>Microbiota from the distal guts of lean and obese adolescents exhibit partial functional redundancy besides clear differences in community structure.</title>
        <authorList>
            <person name="Ferrer M."/>
            <person name="Ruiz A."/>
            <person name="Lanza F."/>
            <person name="Haange S.B."/>
            <person name="Oberbach A."/>
            <person name="Till H."/>
            <person name="Bargiela R."/>
            <person name="Campoy C."/>
            <person name="Segura M.T."/>
            <person name="Richter M."/>
            <person name="von Bergen M."/>
            <person name="Seifert J."/>
            <person name="Suarez A."/>
        </authorList>
    </citation>
    <scope>NUCLEOTIDE SEQUENCE</scope>
</reference>
<name>K1RWL8_9ZZZZ</name>
<comment type="caution">
    <text evidence="1">The sequence shown here is derived from an EMBL/GenBank/DDBJ whole genome shotgun (WGS) entry which is preliminary data.</text>
</comment>
<organism evidence="1">
    <name type="scientific">human gut metagenome</name>
    <dbReference type="NCBI Taxonomy" id="408170"/>
    <lineage>
        <taxon>unclassified sequences</taxon>
        <taxon>metagenomes</taxon>
        <taxon>organismal metagenomes</taxon>
    </lineage>
</organism>
<dbReference type="EMBL" id="AJWZ01010008">
    <property type="protein sequence ID" value="EKC49683.1"/>
    <property type="molecule type" value="Genomic_DNA"/>
</dbReference>
<gene>
    <name evidence="1" type="ORF">OBE_14508</name>
</gene>
<dbReference type="AlphaFoldDB" id="K1RWL8"/>
<evidence type="ECO:0000313" key="1">
    <source>
        <dbReference type="EMBL" id="EKC49683.1"/>
    </source>
</evidence>
<protein>
    <submittedName>
        <fullName evidence="1">Uncharacterized protein</fullName>
    </submittedName>
</protein>
<accession>K1RWL8</accession>
<proteinExistence type="predicted"/>
<feature type="non-terminal residue" evidence="1">
    <location>
        <position position="64"/>
    </location>
</feature>